<sequence>MRIGATQFGRNLDVAVANISPYTTTDCTAHVSNGHVLIRGVDCSGKSMDTKRPIGSPVLLEPRMAIATAQQASTRSSVDWDSFLIPRDDLSCQLPEKAVCSKKCLFRRPFRGRKTDRCYYFLFPFRGTKTHQQRVSTPDSTRRRQNLTCCHKKQF</sequence>
<keyword evidence="2" id="KW-1185">Reference proteome</keyword>
<accession>A0A6A5SMA5</accession>
<dbReference type="AlphaFoldDB" id="A0A6A5SMA5"/>
<reference evidence="1" key="1">
    <citation type="journal article" date="2020" name="Stud. Mycol.">
        <title>101 Dothideomycetes genomes: a test case for predicting lifestyles and emergence of pathogens.</title>
        <authorList>
            <person name="Haridas S."/>
            <person name="Albert R."/>
            <person name="Binder M."/>
            <person name="Bloem J."/>
            <person name="Labutti K."/>
            <person name="Salamov A."/>
            <person name="Andreopoulos B."/>
            <person name="Baker S."/>
            <person name="Barry K."/>
            <person name="Bills G."/>
            <person name="Bluhm B."/>
            <person name="Cannon C."/>
            <person name="Castanera R."/>
            <person name="Culley D."/>
            <person name="Daum C."/>
            <person name="Ezra D."/>
            <person name="Gonzalez J."/>
            <person name="Henrissat B."/>
            <person name="Kuo A."/>
            <person name="Liang C."/>
            <person name="Lipzen A."/>
            <person name="Lutzoni F."/>
            <person name="Magnuson J."/>
            <person name="Mondo S."/>
            <person name="Nolan M."/>
            <person name="Ohm R."/>
            <person name="Pangilinan J."/>
            <person name="Park H.-J."/>
            <person name="Ramirez L."/>
            <person name="Alfaro M."/>
            <person name="Sun H."/>
            <person name="Tritt A."/>
            <person name="Yoshinaga Y."/>
            <person name="Zwiers L.-H."/>
            <person name="Turgeon B."/>
            <person name="Goodwin S."/>
            <person name="Spatafora J."/>
            <person name="Crous P."/>
            <person name="Grigoriev I."/>
        </authorList>
    </citation>
    <scope>NUCLEOTIDE SEQUENCE</scope>
    <source>
        <strain evidence="1">CBS 161.51</strain>
    </source>
</reference>
<name>A0A6A5SMA5_9PLEO</name>
<evidence type="ECO:0000313" key="1">
    <source>
        <dbReference type="EMBL" id="KAF1940774.1"/>
    </source>
</evidence>
<dbReference type="EMBL" id="ML976057">
    <property type="protein sequence ID" value="KAF1940774.1"/>
    <property type="molecule type" value="Genomic_DNA"/>
</dbReference>
<dbReference type="Proteomes" id="UP000800038">
    <property type="component" value="Unassembled WGS sequence"/>
</dbReference>
<organism evidence="1 2">
    <name type="scientific">Clathrospora elynae</name>
    <dbReference type="NCBI Taxonomy" id="706981"/>
    <lineage>
        <taxon>Eukaryota</taxon>
        <taxon>Fungi</taxon>
        <taxon>Dikarya</taxon>
        <taxon>Ascomycota</taxon>
        <taxon>Pezizomycotina</taxon>
        <taxon>Dothideomycetes</taxon>
        <taxon>Pleosporomycetidae</taxon>
        <taxon>Pleosporales</taxon>
        <taxon>Diademaceae</taxon>
        <taxon>Clathrospora</taxon>
    </lineage>
</organism>
<proteinExistence type="predicted"/>
<evidence type="ECO:0000313" key="2">
    <source>
        <dbReference type="Proteomes" id="UP000800038"/>
    </source>
</evidence>
<gene>
    <name evidence="1" type="ORF">EJ02DRAFT_220840</name>
</gene>
<protein>
    <submittedName>
        <fullName evidence="1">Uncharacterized protein</fullName>
    </submittedName>
</protein>